<dbReference type="RefSeq" id="WP_066325168.1">
    <property type="nucleotide sequence ID" value="NZ_CP015438.1"/>
</dbReference>
<evidence type="ECO:0000256" key="7">
    <source>
        <dbReference type="ARBA" id="ARBA00022989"/>
    </source>
</evidence>
<dbReference type="OrthoDB" id="9780552at2"/>
<evidence type="ECO:0000256" key="3">
    <source>
        <dbReference type="ARBA" id="ARBA00022475"/>
    </source>
</evidence>
<keyword evidence="11 12" id="KW-0449">Lipoprotein</keyword>
<dbReference type="GO" id="GO:0015031">
    <property type="term" value="P:protein transport"/>
    <property type="evidence" value="ECO:0007669"/>
    <property type="project" value="UniProtKB-KW"/>
</dbReference>
<dbReference type="GO" id="GO:0051205">
    <property type="term" value="P:protein insertion into membrane"/>
    <property type="evidence" value="ECO:0007669"/>
    <property type="project" value="TreeGrafter"/>
</dbReference>
<organism evidence="14 15">
    <name type="scientific">Anoxybacteroides amylolyticum</name>
    <dbReference type="NCBI Taxonomy" id="294699"/>
    <lineage>
        <taxon>Bacteria</taxon>
        <taxon>Bacillati</taxon>
        <taxon>Bacillota</taxon>
        <taxon>Bacilli</taxon>
        <taxon>Bacillales</taxon>
        <taxon>Anoxybacillaceae</taxon>
        <taxon>Anoxybacteroides</taxon>
    </lineage>
</organism>
<dbReference type="GO" id="GO:0005886">
    <property type="term" value="C:plasma membrane"/>
    <property type="evidence" value="ECO:0007669"/>
    <property type="project" value="UniProtKB-SubCell"/>
</dbReference>
<comment type="similarity">
    <text evidence="12">Belongs to the OXA1/ALB3/YidC family. Type 2 subfamily.</text>
</comment>
<keyword evidence="7 12" id="KW-1133">Transmembrane helix</keyword>
<evidence type="ECO:0000256" key="12">
    <source>
        <dbReference type="HAMAP-Rule" id="MF_01811"/>
    </source>
</evidence>
<dbReference type="GO" id="GO:0032977">
    <property type="term" value="F:membrane insertase activity"/>
    <property type="evidence" value="ECO:0007669"/>
    <property type="project" value="InterPro"/>
</dbReference>
<accession>A0A160F3P4</accession>
<dbReference type="InterPro" id="IPR023060">
    <property type="entry name" value="YidC/YidC1/YidC2_Firmicutes"/>
</dbReference>
<feature type="domain" description="Membrane insertase YidC/Oxa/ALB C-terminal" evidence="13">
    <location>
        <begin position="56"/>
        <end position="237"/>
    </location>
</feature>
<keyword evidence="10 12" id="KW-0143">Chaperone</keyword>
<comment type="subcellular location">
    <subcellularLocation>
        <location evidence="1 12">Cell membrane</location>
        <topology evidence="1 12">Multi-pass membrane protein</topology>
    </subcellularLocation>
</comment>
<keyword evidence="2 12" id="KW-0813">Transport</keyword>
<proteinExistence type="inferred from homology"/>
<feature type="transmembrane region" description="Helical" evidence="12">
    <location>
        <begin position="197"/>
        <end position="215"/>
    </location>
</feature>
<keyword evidence="6 12" id="KW-0653">Protein transport</keyword>
<evidence type="ECO:0000256" key="8">
    <source>
        <dbReference type="ARBA" id="ARBA00023136"/>
    </source>
</evidence>
<keyword evidence="5 12" id="KW-0732">Signal</keyword>
<evidence type="ECO:0000256" key="5">
    <source>
        <dbReference type="ARBA" id="ARBA00022729"/>
    </source>
</evidence>
<keyword evidence="4 12" id="KW-0812">Transmembrane</keyword>
<evidence type="ECO:0000256" key="6">
    <source>
        <dbReference type="ARBA" id="ARBA00022927"/>
    </source>
</evidence>
<dbReference type="EMBL" id="CP015438">
    <property type="protein sequence ID" value="ANB60926.1"/>
    <property type="molecule type" value="Genomic_DNA"/>
</dbReference>
<dbReference type="Proteomes" id="UP000076865">
    <property type="component" value="Chromosome"/>
</dbReference>
<feature type="transmembrane region" description="Helical" evidence="12">
    <location>
        <begin position="123"/>
        <end position="146"/>
    </location>
</feature>
<dbReference type="PANTHER" id="PTHR12428:SF65">
    <property type="entry name" value="CYTOCHROME C OXIDASE ASSEMBLY PROTEIN COX18, MITOCHONDRIAL"/>
    <property type="match status" value="1"/>
</dbReference>
<feature type="transmembrane region" description="Helical" evidence="12">
    <location>
        <begin position="166"/>
        <end position="185"/>
    </location>
</feature>
<dbReference type="HAMAP" id="MF_01811">
    <property type="entry name" value="YidC_type2"/>
    <property type="match status" value="1"/>
</dbReference>
<keyword evidence="9" id="KW-0564">Palmitate</keyword>
<reference evidence="14 15" key="1">
    <citation type="journal article" date="2006" name="Syst. Appl. Microbiol.">
        <title>Anoxybacillus amylolyticus sp. nov., a thermophilic amylase producing bacterium isolated from Mount Rittmann (Antarctica).</title>
        <authorList>
            <person name="Poli A."/>
            <person name="Esposito E."/>
            <person name="Lama L."/>
            <person name="Orlando P."/>
            <person name="Nicolaus G."/>
            <person name="de Appolonia F."/>
            <person name="Gambacorta A."/>
            <person name="Nicolaus B."/>
        </authorList>
    </citation>
    <scope>NUCLEOTIDE SEQUENCE [LARGE SCALE GENOMIC DNA]</scope>
    <source>
        <strain evidence="14 15">DSM 15939</strain>
    </source>
</reference>
<dbReference type="PROSITE" id="PS51257">
    <property type="entry name" value="PROKAR_LIPOPROTEIN"/>
    <property type="match status" value="1"/>
</dbReference>
<dbReference type="CDD" id="cd20070">
    <property type="entry name" value="5TM_YidC_Alb3"/>
    <property type="match status" value="1"/>
</dbReference>
<dbReference type="PATRIC" id="fig|294699.3.peg.2194"/>
<dbReference type="InterPro" id="IPR047196">
    <property type="entry name" value="YidC_ALB_C"/>
</dbReference>
<dbReference type="KEGG" id="aamy:GFC30_2125"/>
<name>A0A160F3P4_9BACL</name>
<dbReference type="PANTHER" id="PTHR12428">
    <property type="entry name" value="OXA1"/>
    <property type="match status" value="1"/>
</dbReference>
<evidence type="ECO:0000256" key="4">
    <source>
        <dbReference type="ARBA" id="ARBA00022692"/>
    </source>
</evidence>
<keyword evidence="15" id="KW-1185">Reference proteome</keyword>
<evidence type="ECO:0000259" key="13">
    <source>
        <dbReference type="Pfam" id="PF02096"/>
    </source>
</evidence>
<dbReference type="InterPro" id="IPR028055">
    <property type="entry name" value="YidC/Oxa/ALB_C"/>
</dbReference>
<dbReference type="AlphaFoldDB" id="A0A160F3P4"/>
<dbReference type="Pfam" id="PF02096">
    <property type="entry name" value="60KD_IMP"/>
    <property type="match status" value="1"/>
</dbReference>
<evidence type="ECO:0000256" key="2">
    <source>
        <dbReference type="ARBA" id="ARBA00022448"/>
    </source>
</evidence>
<evidence type="ECO:0000256" key="9">
    <source>
        <dbReference type="ARBA" id="ARBA00023139"/>
    </source>
</evidence>
<dbReference type="NCBIfam" id="TIGR03592">
    <property type="entry name" value="yidC_oxa1_cterm"/>
    <property type="match status" value="1"/>
</dbReference>
<sequence length="253" mass="28784">MKKKWMFVLLTIAILLSGCNRTAPINEHSQGVWDHYFVYPMSKLLLMLGNALGGNYGLAIIALTLVVRFALLPLMLKQFKASLAMQKLRPEMQKLQEKYKGKDMETQQKLQQEMMQLYQKHGVNPMSGCLPALIQLPIFMALYYAIRRTEEITTHSFLWVELGHRDPYFILPILAAVTTFISMKLSPSMTEQQMPQMAMMIYIMPLMIFMGASSVPSALSLYWVVGGCFSIIQSLIFRMHFKAAKAAENGQVS</sequence>
<keyword evidence="8 12" id="KW-0472">Membrane</keyword>
<protein>
    <recommendedName>
        <fullName evidence="12">Membrane protein insertase YidC</fullName>
    </recommendedName>
    <alternativeName>
        <fullName evidence="12">Foldase YidC</fullName>
    </alternativeName>
    <alternativeName>
        <fullName evidence="12">Membrane integrase YidC</fullName>
    </alternativeName>
    <alternativeName>
        <fullName evidence="12">Membrane protein YidC</fullName>
    </alternativeName>
</protein>
<evidence type="ECO:0000256" key="11">
    <source>
        <dbReference type="ARBA" id="ARBA00023288"/>
    </source>
</evidence>
<dbReference type="PRINTS" id="PR00701">
    <property type="entry name" value="60KDINNERMP"/>
</dbReference>
<dbReference type="InterPro" id="IPR001708">
    <property type="entry name" value="YidC/ALB3/OXA1/COX18"/>
</dbReference>
<keyword evidence="3 12" id="KW-1003">Cell membrane</keyword>
<feature type="transmembrane region" description="Helical" evidence="12">
    <location>
        <begin position="221"/>
        <end position="241"/>
    </location>
</feature>
<evidence type="ECO:0000256" key="1">
    <source>
        <dbReference type="ARBA" id="ARBA00004651"/>
    </source>
</evidence>
<feature type="transmembrane region" description="Helical" evidence="12">
    <location>
        <begin position="45"/>
        <end position="71"/>
    </location>
</feature>
<evidence type="ECO:0000313" key="15">
    <source>
        <dbReference type="Proteomes" id="UP000076865"/>
    </source>
</evidence>
<evidence type="ECO:0000313" key="14">
    <source>
        <dbReference type="EMBL" id="ANB60926.1"/>
    </source>
</evidence>
<comment type="function">
    <text evidence="12">Required for the insertion and/or proper folding and/or complex formation of integral membrane proteins into the membrane. Involved in integration of membrane proteins that insert both dependently and independently of the Sec translocase complex, as well as at least some lipoproteins.</text>
</comment>
<evidence type="ECO:0000256" key="10">
    <source>
        <dbReference type="ARBA" id="ARBA00023186"/>
    </source>
</evidence>
<gene>
    <name evidence="12 14" type="primary">yidC</name>
    <name evidence="14" type="ORF">GFC30_2125</name>
</gene>